<sequence length="1053" mass="116969">MKLMAVCRSPQNDRRPVKYGDHQKRQFVVECLQKSQTMLQRRLLIPEAVPGQSQKALIDNYEYVIRRGAKRSERATDQGCMLSAAKAAWNAVKENPAVTKDKVSLMFVFAQFEFASHYSETLEVLKIARDEGIVLGVISNHLGFWFHEECAAPCGLRDLVAPELLLVSSEVGCSKPGNRIFELFLERLTAADCIFVDDKDFQASLVLCVLGVSSEVENVTAARALGFQGLCFNAKTAAPGALAEVWVLVPLQMVRLERLGNSLVMERIREANTHRCPAFHALTILSPHVILISVVQYPHFISYASGLVQAAEMEIRFAVAAIVLSLLHESVCEEHIVQLPLGGRLGLSTRGASSFRVRFLYDGADPRETWEVQPEEADAPFSLRIHSDEKGIDSPGLGSIAVSSEGKLRLRGPSGDVITESLPLGQLSCAAVGGRPQGGQQIAELPAASAGACCQICRARSNCTDWAFDGTNCILVKDASGWEAASGTTWGRSPGLLAFNSTSASVFGGGAGPKVATSLQRSGATGRVANRETFVPYYYTADGYAALGHTAASRFDRLLVRYQATGDYLVWSFSGDFQIYLMPAPSLLEGSRHYLSLIGRPPVPPMHAFGFLASRWGWEDGAYVEETLKSFRAGGFPLDSIIVDFEWFANTSDYDFSPEGQPWYNDFGWNPELFPSPTRQLEKYRSDFHVRVAGIRKPRLGNQELLQKMRENRWILPEGGPETYAHGRWLLFSNPDLRSWYKTQLRHYLQAGIAYWWNDEGENSYYTYHEWNAAEKDILEETQPGQRFFSLNRAFTPGLARLGAGVWTGDIDSSWQDLVRTPGMVLNWGLAGAPYVACDIGGFTGEPTPELLVRWYQVGVFMPIMRVHSAIWVKPHWPWLFGDRAAEVMREALHLRYRLIPYHYSLAHRLYSVGILWIRPLAAVFPKDPKVANLTSQWMDGEILVSPILNEASKSEVYLPEGQWHPFNRAGEIITGPRSAVEEVVPLDNIPAYVRLGTVIPLAPQVQSTDDLPGGPLEVQVYAGADGNFTLVEEQPPWQAFETQTSLRQLGVL</sequence>
<dbReference type="Gene3D" id="2.60.40.1180">
    <property type="entry name" value="Golgi alpha-mannosidase II"/>
    <property type="match status" value="2"/>
</dbReference>
<feature type="domain" description="Glycoside hydrolase family 31 TIM barrel" evidence="3">
    <location>
        <begin position="601"/>
        <end position="906"/>
    </location>
</feature>
<dbReference type="Pfam" id="PF21365">
    <property type="entry name" value="Glyco_hydro_31_3rd"/>
    <property type="match status" value="1"/>
</dbReference>
<dbReference type="Pfam" id="PF01055">
    <property type="entry name" value="Glyco_hydro_31_2nd"/>
    <property type="match status" value="1"/>
</dbReference>
<evidence type="ECO:0000313" key="5">
    <source>
        <dbReference type="EMBL" id="OLQ11145.1"/>
    </source>
</evidence>
<gene>
    <name evidence="5" type="primary">GANC</name>
    <name evidence="5" type="ORF">AK812_SmicGene5038</name>
</gene>
<dbReference type="Gene3D" id="3.50.4.10">
    <property type="entry name" value="Hepatocyte Growth Factor"/>
    <property type="match status" value="1"/>
</dbReference>
<accession>A0A1Q9EUQ2</accession>
<dbReference type="Proteomes" id="UP000186817">
    <property type="component" value="Unassembled WGS sequence"/>
</dbReference>
<dbReference type="InterPro" id="IPR013780">
    <property type="entry name" value="Glyco_hydro_b"/>
</dbReference>
<evidence type="ECO:0000259" key="3">
    <source>
        <dbReference type="Pfam" id="PF01055"/>
    </source>
</evidence>
<name>A0A1Q9EUQ2_SYMMI</name>
<dbReference type="EMBL" id="LSRX01000064">
    <property type="protein sequence ID" value="OLQ11145.1"/>
    <property type="molecule type" value="Genomic_DNA"/>
</dbReference>
<evidence type="ECO:0000259" key="4">
    <source>
        <dbReference type="Pfam" id="PF21365"/>
    </source>
</evidence>
<keyword evidence="2" id="KW-0326">Glycosidase</keyword>
<dbReference type="SUPFAM" id="SSF56784">
    <property type="entry name" value="HAD-like"/>
    <property type="match status" value="1"/>
</dbReference>
<dbReference type="SUPFAM" id="SSF51445">
    <property type="entry name" value="(Trans)glycosidases"/>
    <property type="match status" value="1"/>
</dbReference>
<dbReference type="PANTHER" id="PTHR22762:SF120">
    <property type="entry name" value="HETEROGLYCAN GLUCOSIDASE 1"/>
    <property type="match status" value="1"/>
</dbReference>
<organism evidence="5 6">
    <name type="scientific">Symbiodinium microadriaticum</name>
    <name type="common">Dinoflagellate</name>
    <name type="synonym">Zooxanthella microadriatica</name>
    <dbReference type="NCBI Taxonomy" id="2951"/>
    <lineage>
        <taxon>Eukaryota</taxon>
        <taxon>Sar</taxon>
        <taxon>Alveolata</taxon>
        <taxon>Dinophyceae</taxon>
        <taxon>Suessiales</taxon>
        <taxon>Symbiodiniaceae</taxon>
        <taxon>Symbiodinium</taxon>
    </lineage>
</organism>
<dbReference type="InterPro" id="IPR023214">
    <property type="entry name" value="HAD_sf"/>
</dbReference>
<dbReference type="Pfam" id="PF00702">
    <property type="entry name" value="Hydrolase"/>
    <property type="match status" value="1"/>
</dbReference>
<comment type="similarity">
    <text evidence="1 2">Belongs to the glycosyl hydrolase 31 family.</text>
</comment>
<dbReference type="GO" id="GO:0006491">
    <property type="term" value="P:N-glycan processing"/>
    <property type="evidence" value="ECO:0007669"/>
    <property type="project" value="TreeGrafter"/>
</dbReference>
<dbReference type="SUPFAM" id="SSF51011">
    <property type="entry name" value="Glycosyl hydrolase domain"/>
    <property type="match status" value="1"/>
</dbReference>
<dbReference type="Gene3D" id="3.20.20.80">
    <property type="entry name" value="Glycosidases"/>
    <property type="match status" value="1"/>
</dbReference>
<keyword evidence="2" id="KW-0378">Hydrolase</keyword>
<dbReference type="Gene3D" id="3.40.50.1000">
    <property type="entry name" value="HAD superfamily/HAD-like"/>
    <property type="match status" value="1"/>
</dbReference>
<dbReference type="GO" id="GO:0005975">
    <property type="term" value="P:carbohydrate metabolic process"/>
    <property type="evidence" value="ECO:0007669"/>
    <property type="project" value="InterPro"/>
</dbReference>
<evidence type="ECO:0000313" key="6">
    <source>
        <dbReference type="Proteomes" id="UP000186817"/>
    </source>
</evidence>
<evidence type="ECO:0000256" key="2">
    <source>
        <dbReference type="RuleBase" id="RU361185"/>
    </source>
</evidence>
<evidence type="ECO:0000256" key="1">
    <source>
        <dbReference type="ARBA" id="ARBA00007806"/>
    </source>
</evidence>
<dbReference type="GO" id="GO:0090599">
    <property type="term" value="F:alpha-glucosidase activity"/>
    <property type="evidence" value="ECO:0007669"/>
    <property type="project" value="TreeGrafter"/>
</dbReference>
<keyword evidence="6" id="KW-1185">Reference proteome</keyword>
<comment type="caution">
    <text evidence="5">The sequence shown here is derived from an EMBL/GenBank/DDBJ whole genome shotgun (WGS) entry which is preliminary data.</text>
</comment>
<dbReference type="InterPro" id="IPR000322">
    <property type="entry name" value="Glyco_hydro_31_TIM"/>
</dbReference>
<dbReference type="OrthoDB" id="437168at2759"/>
<dbReference type="AlphaFoldDB" id="A0A1Q9EUQ2"/>
<proteinExistence type="inferred from homology"/>
<reference evidence="5 6" key="1">
    <citation type="submission" date="2016-02" db="EMBL/GenBank/DDBJ databases">
        <title>Genome analysis of coral dinoflagellate symbionts highlights evolutionary adaptations to a symbiotic lifestyle.</title>
        <authorList>
            <person name="Aranda M."/>
            <person name="Li Y."/>
            <person name="Liew Y.J."/>
            <person name="Baumgarten S."/>
            <person name="Simakov O."/>
            <person name="Wilson M."/>
            <person name="Piel J."/>
            <person name="Ashoor H."/>
            <person name="Bougouffa S."/>
            <person name="Bajic V.B."/>
            <person name="Ryu T."/>
            <person name="Ravasi T."/>
            <person name="Bayer T."/>
            <person name="Micklem G."/>
            <person name="Kim H."/>
            <person name="Bhak J."/>
            <person name="Lajeunesse T.C."/>
            <person name="Voolstra C.R."/>
        </authorList>
    </citation>
    <scope>NUCLEOTIDE SEQUENCE [LARGE SCALE GENOMIC DNA]</scope>
    <source>
        <strain evidence="5 6">CCMP2467</strain>
    </source>
</reference>
<feature type="domain" description="Glycosyl hydrolase family 31 C-terminal" evidence="4">
    <location>
        <begin position="917"/>
        <end position="1000"/>
    </location>
</feature>
<dbReference type="InterPro" id="IPR017853">
    <property type="entry name" value="GH"/>
</dbReference>
<protein>
    <submittedName>
        <fullName evidence="5">Neutral alpha-glucosidase C</fullName>
    </submittedName>
</protein>
<dbReference type="InterPro" id="IPR048395">
    <property type="entry name" value="Glyco_hydro_31_C"/>
</dbReference>
<dbReference type="PANTHER" id="PTHR22762">
    <property type="entry name" value="ALPHA-GLUCOSIDASE"/>
    <property type="match status" value="1"/>
</dbReference>
<dbReference type="InterPro" id="IPR036412">
    <property type="entry name" value="HAD-like_sf"/>
</dbReference>